<dbReference type="InterPro" id="IPR005069">
    <property type="entry name" value="Nucl-diP-sugar_transferase"/>
</dbReference>
<protein>
    <recommendedName>
        <fullName evidence="3">Nucleotide-diphospho-sugar transferase domain-containing protein</fullName>
    </recommendedName>
</protein>
<feature type="domain" description="Nucleotide-diphospho-sugar transferase" evidence="3">
    <location>
        <begin position="233"/>
        <end position="420"/>
    </location>
</feature>
<evidence type="ECO:0000256" key="1">
    <source>
        <dbReference type="SAM" id="MobiDB-lite"/>
    </source>
</evidence>
<evidence type="ECO:0000256" key="2">
    <source>
        <dbReference type="SAM" id="Phobius"/>
    </source>
</evidence>
<dbReference type="GO" id="GO:0052636">
    <property type="term" value="F:arabinosyltransferase activity"/>
    <property type="evidence" value="ECO:0007669"/>
    <property type="project" value="TreeGrafter"/>
</dbReference>
<evidence type="ECO:0000259" key="3">
    <source>
        <dbReference type="Pfam" id="PF03407"/>
    </source>
</evidence>
<name>A0A836C2L1_9CHLO</name>
<evidence type="ECO:0000313" key="4">
    <source>
        <dbReference type="EMBL" id="KAG2496813.1"/>
    </source>
</evidence>
<gene>
    <name evidence="4" type="ORF">HYH03_005220</name>
</gene>
<dbReference type="Proteomes" id="UP000612055">
    <property type="component" value="Unassembled WGS sequence"/>
</dbReference>
<dbReference type="PANTHER" id="PTHR46936">
    <property type="entry name" value="ARABINOSYLTRANSFERASE XEG113"/>
    <property type="match status" value="1"/>
</dbReference>
<dbReference type="Pfam" id="PF03407">
    <property type="entry name" value="Nucleotid_trans"/>
    <property type="match status" value="1"/>
</dbReference>
<evidence type="ECO:0000313" key="5">
    <source>
        <dbReference type="Proteomes" id="UP000612055"/>
    </source>
</evidence>
<reference evidence="4" key="1">
    <citation type="journal article" date="2020" name="bioRxiv">
        <title>Comparative genomics of Chlamydomonas.</title>
        <authorList>
            <person name="Craig R.J."/>
            <person name="Hasan A.R."/>
            <person name="Ness R.W."/>
            <person name="Keightley P.D."/>
        </authorList>
    </citation>
    <scope>NUCLEOTIDE SEQUENCE</scope>
    <source>
        <strain evidence="4">CCAP 11/70</strain>
    </source>
</reference>
<accession>A0A836C2L1</accession>
<keyword evidence="2" id="KW-0812">Transmembrane</keyword>
<dbReference type="AlphaFoldDB" id="A0A836C2L1"/>
<feature type="region of interest" description="Disordered" evidence="1">
    <location>
        <begin position="79"/>
        <end position="121"/>
    </location>
</feature>
<dbReference type="GO" id="GO:0052325">
    <property type="term" value="P:cell wall pectin biosynthetic process"/>
    <property type="evidence" value="ECO:0007669"/>
    <property type="project" value="TreeGrafter"/>
</dbReference>
<keyword evidence="2" id="KW-0472">Membrane</keyword>
<dbReference type="InterPro" id="IPR053250">
    <property type="entry name" value="Glycosyltransferase_77"/>
</dbReference>
<proteinExistence type="predicted"/>
<dbReference type="GO" id="GO:0005794">
    <property type="term" value="C:Golgi apparatus"/>
    <property type="evidence" value="ECO:0007669"/>
    <property type="project" value="TreeGrafter"/>
</dbReference>
<keyword evidence="2" id="KW-1133">Transmembrane helix</keyword>
<feature type="transmembrane region" description="Helical" evidence="2">
    <location>
        <begin position="20"/>
        <end position="38"/>
    </location>
</feature>
<dbReference type="PANTHER" id="PTHR46936:SF1">
    <property type="entry name" value="ARABINOSYLTRANSFERASE XEG113"/>
    <property type="match status" value="1"/>
</dbReference>
<feature type="compositionally biased region" description="Pro residues" evidence="1">
    <location>
        <begin position="101"/>
        <end position="117"/>
    </location>
</feature>
<dbReference type="EMBL" id="JAEHOE010000017">
    <property type="protein sequence ID" value="KAG2496813.1"/>
    <property type="molecule type" value="Genomic_DNA"/>
</dbReference>
<sequence length="784" mass="87689">MLQRVERAAPVPVQSRTDRLMARIALVIVAGGLVYGFYSLGGPVYWKFYATIIHPFQDHHPVPAKTAAPVVTASPADAGAAAGGAGGANTAKAAVVEEPKPSPSPPPVVASPPPPKDFNPDHYPLTRERVLPLLQDNLIMITWANHHYLDFAKSWVYNLRKSGVRGFMVGAMDDDMLKDLVLLDIPCWRMNTGITKRDLGWGSQNFHLMGRWGLRRGGGVVGGWWWLVVGGRGKEGWDSQNFHLMGRFKIKLIRDVLNLDVSVVVSDIDTAWLKNPIPYFHRYPEADILTSTDQLGPTVTDDSLEKFPQAGSAFNIGIMLFRPTSKGFVDDWVKSLDDPKMWDQTAFNDLARKGHGMSEPPKNLWKGYEGKLTVGVLPSSIFASGHVFFVQKKYEEYGLEPYVAHATFQYSGTPGKRHRFREFMLFDDPPEYYDHPVGFVEIDMDIPQALLDAAAKPVTGPMTGDKLGDHFALVHHQLFRLRAAIAVALILKRVIVLPPIWCQLDKYWAPLYDGNIPGSHWKKPFICPADHVLDLEGGWFHHRPEFGDHLQYKEYSFFRNIRMSKEVNESRVVVDVCKPGAEDGCAKGDAPAGVQNGVIRLAPNRNSDEIAKALDSVKDKKIITLKNAADAFKEFSNPEEQNRFVNRLNHYTSVDCCLESNPGWVWYDFFADRAHSDRFGRKFDAVWKPRRGDTDQLIDGYKTPGRRLASVSDGAGAAAEEERSDDLAVMRRDQGAGSGAAVARNLALPERVGLPRRLQSEESEMQQEVRFLHSMEMEAMFSAP</sequence>
<keyword evidence="5" id="KW-1185">Reference proteome</keyword>
<organism evidence="4 5">
    <name type="scientific">Edaphochlamys debaryana</name>
    <dbReference type="NCBI Taxonomy" id="47281"/>
    <lineage>
        <taxon>Eukaryota</taxon>
        <taxon>Viridiplantae</taxon>
        <taxon>Chlorophyta</taxon>
        <taxon>core chlorophytes</taxon>
        <taxon>Chlorophyceae</taxon>
        <taxon>CS clade</taxon>
        <taxon>Chlamydomonadales</taxon>
        <taxon>Chlamydomonadales incertae sedis</taxon>
        <taxon>Edaphochlamys</taxon>
    </lineage>
</organism>
<comment type="caution">
    <text evidence="4">The sequence shown here is derived from an EMBL/GenBank/DDBJ whole genome shotgun (WGS) entry which is preliminary data.</text>
</comment>
<dbReference type="OrthoDB" id="540503at2759"/>